<evidence type="ECO:0000313" key="2">
    <source>
        <dbReference type="Proteomes" id="UP000641514"/>
    </source>
</evidence>
<protein>
    <recommendedName>
        <fullName evidence="3">HEAT repeat domain-containing protein</fullName>
    </recommendedName>
</protein>
<dbReference type="AlphaFoldDB" id="A0A916U007"/>
<gene>
    <name evidence="1" type="ORF">GCM10011410_04100</name>
</gene>
<dbReference type="InterPro" id="IPR011989">
    <property type="entry name" value="ARM-like"/>
</dbReference>
<accession>A0A916U007</accession>
<keyword evidence="2" id="KW-1185">Reference proteome</keyword>
<evidence type="ECO:0008006" key="3">
    <source>
        <dbReference type="Google" id="ProtNLM"/>
    </source>
</evidence>
<reference evidence="1" key="2">
    <citation type="submission" date="2020-09" db="EMBL/GenBank/DDBJ databases">
        <authorList>
            <person name="Sun Q."/>
            <person name="Zhou Y."/>
        </authorList>
    </citation>
    <scope>NUCLEOTIDE SEQUENCE</scope>
    <source>
        <strain evidence="1">CGMCC 1.15478</strain>
    </source>
</reference>
<evidence type="ECO:0000313" key="1">
    <source>
        <dbReference type="EMBL" id="GGC54905.1"/>
    </source>
</evidence>
<dbReference type="EMBL" id="BMJH01000001">
    <property type="protein sequence ID" value="GGC54905.1"/>
    <property type="molecule type" value="Genomic_DNA"/>
</dbReference>
<dbReference type="Proteomes" id="UP000641514">
    <property type="component" value="Unassembled WGS sequence"/>
</dbReference>
<dbReference type="SUPFAM" id="SSF48371">
    <property type="entry name" value="ARM repeat"/>
    <property type="match status" value="1"/>
</dbReference>
<dbReference type="Gene3D" id="1.25.10.10">
    <property type="entry name" value="Leucine-rich Repeat Variant"/>
    <property type="match status" value="1"/>
</dbReference>
<reference evidence="1" key="1">
    <citation type="journal article" date="2014" name="Int. J. Syst. Evol. Microbiol.">
        <title>Complete genome sequence of Corynebacterium casei LMG S-19264T (=DSM 44701T), isolated from a smear-ripened cheese.</title>
        <authorList>
            <consortium name="US DOE Joint Genome Institute (JGI-PGF)"/>
            <person name="Walter F."/>
            <person name="Albersmeier A."/>
            <person name="Kalinowski J."/>
            <person name="Ruckert C."/>
        </authorList>
    </citation>
    <scope>NUCLEOTIDE SEQUENCE</scope>
    <source>
        <strain evidence="1">CGMCC 1.15478</strain>
    </source>
</reference>
<organism evidence="1 2">
    <name type="scientific">Hoyosella rhizosphaerae</name>
    <dbReference type="NCBI Taxonomy" id="1755582"/>
    <lineage>
        <taxon>Bacteria</taxon>
        <taxon>Bacillati</taxon>
        <taxon>Actinomycetota</taxon>
        <taxon>Actinomycetes</taxon>
        <taxon>Mycobacteriales</taxon>
        <taxon>Hoyosellaceae</taxon>
        <taxon>Hoyosella</taxon>
    </lineage>
</organism>
<comment type="caution">
    <text evidence="1">The sequence shown here is derived from an EMBL/GenBank/DDBJ whole genome shotgun (WGS) entry which is preliminary data.</text>
</comment>
<dbReference type="InterPro" id="IPR016024">
    <property type="entry name" value="ARM-type_fold"/>
</dbReference>
<name>A0A916U007_9ACTN</name>
<sequence>MRDMLTWALTRHPRDMVVPLLVRELRSEIAQARSQSLHTLSKIGDKESWAAITSDLLHDADDEVARSAWRAAIILVPTGQEDWLAAELANELGRGDLDTQLSLSRALIAVGGQVPLSLNAATASADQKVQAHAIATEKLLADPDAEFAQALKDAKRVMITGVI</sequence>
<proteinExistence type="predicted"/>